<sequence>MRQLGSRQVRHYAEMTKGRTTPSSSIIGIPRSHLAPTEMVRASGADLLWHRGHPRLQALQGGQGNTGSREQLTRRTILLHSSALPAFLLSLTIGSDDPTTLLNSVLAGYGLPKLPGSTGFKVLDDFELDFTLEYPRSWVVRPNTLRQGVYISDFNTADKLTVEVLPLAATGSSGDLVAAAVAAAVVPGAGLGQQDDKLLLPPASRVKSRTELVDGKEYTYLEFPSETVTRSGYQVRRRNFAAAVVKGGRLYTLNASARSDQFNKEKEALLRHVVESFRVR</sequence>
<dbReference type="STRING" id="3068.D8THP0"/>
<dbReference type="GO" id="GO:0015979">
    <property type="term" value="P:photosynthesis"/>
    <property type="evidence" value="ECO:0007669"/>
    <property type="project" value="InterPro"/>
</dbReference>
<feature type="domain" description="PsbP C-terminal" evidence="1">
    <location>
        <begin position="119"/>
        <end position="279"/>
    </location>
</feature>
<evidence type="ECO:0000313" key="3">
    <source>
        <dbReference type="Proteomes" id="UP000001058"/>
    </source>
</evidence>
<dbReference type="InParanoid" id="D8THP0"/>
<dbReference type="GO" id="GO:0009654">
    <property type="term" value="C:photosystem II oxygen evolving complex"/>
    <property type="evidence" value="ECO:0007669"/>
    <property type="project" value="InterPro"/>
</dbReference>
<dbReference type="EMBL" id="GL378323">
    <property type="protein sequence ID" value="EFJ53101.1"/>
    <property type="molecule type" value="Genomic_DNA"/>
</dbReference>
<dbReference type="InterPro" id="IPR002683">
    <property type="entry name" value="PsbP_C"/>
</dbReference>
<proteinExistence type="predicted"/>
<reference evidence="2 3" key="1">
    <citation type="journal article" date="2010" name="Science">
        <title>Genomic analysis of organismal complexity in the multicellular green alga Volvox carteri.</title>
        <authorList>
            <person name="Prochnik S.E."/>
            <person name="Umen J."/>
            <person name="Nedelcu A.M."/>
            <person name="Hallmann A."/>
            <person name="Miller S.M."/>
            <person name="Nishii I."/>
            <person name="Ferris P."/>
            <person name="Kuo A."/>
            <person name="Mitros T."/>
            <person name="Fritz-Laylin L.K."/>
            <person name="Hellsten U."/>
            <person name="Chapman J."/>
            <person name="Simakov O."/>
            <person name="Rensing S.A."/>
            <person name="Terry A."/>
            <person name="Pangilinan J."/>
            <person name="Kapitonov V."/>
            <person name="Jurka J."/>
            <person name="Salamov A."/>
            <person name="Shapiro H."/>
            <person name="Schmutz J."/>
            <person name="Grimwood J."/>
            <person name="Lindquist E."/>
            <person name="Lucas S."/>
            <person name="Grigoriev I.V."/>
            <person name="Schmitt R."/>
            <person name="Kirk D."/>
            <person name="Rokhsar D.S."/>
        </authorList>
    </citation>
    <scope>NUCLEOTIDE SEQUENCE [LARGE SCALE GENOMIC DNA]</scope>
    <source>
        <strain evidence="3">f. Nagariensis / Eve</strain>
    </source>
</reference>
<dbReference type="Proteomes" id="UP000001058">
    <property type="component" value="Unassembled WGS sequence"/>
</dbReference>
<dbReference type="GeneID" id="9621815"/>
<organism evidence="3">
    <name type="scientific">Volvox carteri f. nagariensis</name>
    <dbReference type="NCBI Taxonomy" id="3068"/>
    <lineage>
        <taxon>Eukaryota</taxon>
        <taxon>Viridiplantae</taxon>
        <taxon>Chlorophyta</taxon>
        <taxon>core chlorophytes</taxon>
        <taxon>Chlorophyceae</taxon>
        <taxon>CS clade</taxon>
        <taxon>Chlamydomonadales</taxon>
        <taxon>Volvocaceae</taxon>
        <taxon>Volvox</taxon>
    </lineage>
</organism>
<protein>
    <recommendedName>
        <fullName evidence="1">PsbP C-terminal domain-containing protein</fullName>
    </recommendedName>
</protein>
<dbReference type="Gene3D" id="3.40.1000.10">
    <property type="entry name" value="Mog1/PsbP, alpha/beta/alpha sandwich"/>
    <property type="match status" value="1"/>
</dbReference>
<gene>
    <name evidence="2" type="ORF">VOLCADRAFT_127349</name>
</gene>
<evidence type="ECO:0000313" key="2">
    <source>
        <dbReference type="EMBL" id="EFJ53101.1"/>
    </source>
</evidence>
<dbReference type="OrthoDB" id="506760at2759"/>
<dbReference type="eggNOG" id="ENOG502SPE2">
    <property type="taxonomic scope" value="Eukaryota"/>
</dbReference>
<dbReference type="PANTHER" id="PTHR31407">
    <property type="match status" value="1"/>
</dbReference>
<dbReference type="RefSeq" id="XP_002946106.1">
    <property type="nucleotide sequence ID" value="XM_002946060.1"/>
</dbReference>
<dbReference type="Pfam" id="PF01789">
    <property type="entry name" value="PsbP"/>
    <property type="match status" value="1"/>
</dbReference>
<dbReference type="PANTHER" id="PTHR31407:SF4">
    <property type="entry name" value="PSBP-LIKE PROTEIN 1, CHLOROPLASTIC"/>
    <property type="match status" value="1"/>
</dbReference>
<dbReference type="GO" id="GO:0005509">
    <property type="term" value="F:calcium ion binding"/>
    <property type="evidence" value="ECO:0007669"/>
    <property type="project" value="InterPro"/>
</dbReference>
<dbReference type="AlphaFoldDB" id="D8THP0"/>
<dbReference type="InterPro" id="IPR016123">
    <property type="entry name" value="Mog1/PsbP_a/b/a-sand"/>
</dbReference>
<evidence type="ECO:0000259" key="1">
    <source>
        <dbReference type="Pfam" id="PF01789"/>
    </source>
</evidence>
<accession>D8THP0</accession>
<keyword evidence="3" id="KW-1185">Reference proteome</keyword>
<dbReference type="GO" id="GO:0019898">
    <property type="term" value="C:extrinsic component of membrane"/>
    <property type="evidence" value="ECO:0007669"/>
    <property type="project" value="InterPro"/>
</dbReference>
<dbReference type="KEGG" id="vcn:VOLCADRAFT_127349"/>
<dbReference type="SUPFAM" id="SSF55724">
    <property type="entry name" value="Mog1p/PsbP-like"/>
    <property type="match status" value="1"/>
</dbReference>
<name>D8THP0_VOLCA</name>